<dbReference type="AlphaFoldDB" id="A0A3P7LKS4"/>
<reference evidence="2 3" key="1">
    <citation type="submission" date="2018-11" db="EMBL/GenBank/DDBJ databases">
        <authorList>
            <consortium name="Pathogen Informatics"/>
        </authorList>
    </citation>
    <scope>NUCLEOTIDE SEQUENCE [LARGE SCALE GENOMIC DNA]</scope>
</reference>
<protein>
    <submittedName>
        <fullName evidence="2">Uncharacterized protein</fullName>
    </submittedName>
</protein>
<evidence type="ECO:0000256" key="1">
    <source>
        <dbReference type="SAM" id="MobiDB-lite"/>
    </source>
</evidence>
<accession>A0A3P7LKS4</accession>
<feature type="region of interest" description="Disordered" evidence="1">
    <location>
        <begin position="56"/>
        <end position="77"/>
    </location>
</feature>
<name>A0A3P7LKS4_DIBLA</name>
<gene>
    <name evidence="2" type="ORF">DILT_LOCUS12915</name>
</gene>
<organism evidence="2 3">
    <name type="scientific">Dibothriocephalus latus</name>
    <name type="common">Fish tapeworm</name>
    <name type="synonym">Diphyllobothrium latum</name>
    <dbReference type="NCBI Taxonomy" id="60516"/>
    <lineage>
        <taxon>Eukaryota</taxon>
        <taxon>Metazoa</taxon>
        <taxon>Spiralia</taxon>
        <taxon>Lophotrochozoa</taxon>
        <taxon>Platyhelminthes</taxon>
        <taxon>Cestoda</taxon>
        <taxon>Eucestoda</taxon>
        <taxon>Diphyllobothriidea</taxon>
        <taxon>Diphyllobothriidae</taxon>
        <taxon>Dibothriocephalus</taxon>
    </lineage>
</organism>
<feature type="region of interest" description="Disordered" evidence="1">
    <location>
        <begin position="203"/>
        <end position="259"/>
    </location>
</feature>
<proteinExistence type="predicted"/>
<feature type="region of interest" description="Disordered" evidence="1">
    <location>
        <begin position="351"/>
        <end position="371"/>
    </location>
</feature>
<feature type="compositionally biased region" description="Polar residues" evidence="1">
    <location>
        <begin position="232"/>
        <end position="247"/>
    </location>
</feature>
<feature type="compositionally biased region" description="Polar residues" evidence="1">
    <location>
        <begin position="213"/>
        <end position="224"/>
    </location>
</feature>
<evidence type="ECO:0000313" key="2">
    <source>
        <dbReference type="EMBL" id="VDN17384.1"/>
    </source>
</evidence>
<evidence type="ECO:0000313" key="3">
    <source>
        <dbReference type="Proteomes" id="UP000281553"/>
    </source>
</evidence>
<feature type="compositionally biased region" description="Polar residues" evidence="1">
    <location>
        <begin position="358"/>
        <end position="370"/>
    </location>
</feature>
<dbReference type="Proteomes" id="UP000281553">
    <property type="component" value="Unassembled WGS sequence"/>
</dbReference>
<sequence length="399" mass="42987">MECSFQSIFGSSASSIIFEGGAVGPEDVVRCTGMDYSFEEVKRIILSKLGLSASDLESSADEEDTRENVVTKPPDDLDVSPLDASLSDVITGPPAFTSTQVHDLTAINFSPVTLSPEATISNIPAHREPLKTSTKTVTDTRIGISAADFDLGNLVSSFLDDIETDIFSDPAKKVKKAAPGPAKNSSNPNARTTLLDTMCELAETPTPKFEPSIHTSPSPVTSRTSIKEKTSSRLAIQSSHSEVSPVPNRQPSPSSPAQPTLTEITAAVSNNQSDSRPSGDSRLIRTVEPGVAVDPVLTTRVRRKLLSFQFQPKEADCLQPPKTSHTERSELASAADLHLESDDYMTLGPLCSSRKQNETNTATSSRTAKLQSPARKLVGFDQLQSDEWSLSNMNFDIDF</sequence>
<feature type="compositionally biased region" description="Basic and acidic residues" evidence="1">
    <location>
        <begin position="66"/>
        <end position="75"/>
    </location>
</feature>
<keyword evidence="3" id="KW-1185">Reference proteome</keyword>
<dbReference type="EMBL" id="UYRU01068144">
    <property type="protein sequence ID" value="VDN17384.1"/>
    <property type="molecule type" value="Genomic_DNA"/>
</dbReference>